<evidence type="ECO:0000313" key="4">
    <source>
        <dbReference type="EMBL" id="CAD9713765.1"/>
    </source>
</evidence>
<dbReference type="InterPro" id="IPR011074">
    <property type="entry name" value="CRAL/TRIO_N_dom"/>
</dbReference>
<feature type="compositionally biased region" description="Low complexity" evidence="1">
    <location>
        <begin position="13"/>
        <end position="37"/>
    </location>
</feature>
<dbReference type="SMART" id="SM01100">
    <property type="entry name" value="CRAL_TRIO_N"/>
    <property type="match status" value="1"/>
</dbReference>
<dbReference type="AlphaFoldDB" id="A0A7S2SZF1"/>
<dbReference type="SMART" id="SM00516">
    <property type="entry name" value="SEC14"/>
    <property type="match status" value="1"/>
</dbReference>
<name>A0A7S2SZF1_9CHLO</name>
<dbReference type="PANTHER" id="PTHR46277:SF3">
    <property type="entry name" value="BINDING PROTEIN, PUTATIVE-RELATED"/>
    <property type="match status" value="1"/>
</dbReference>
<dbReference type="SUPFAM" id="SSF46938">
    <property type="entry name" value="CRAL/TRIO N-terminal domain"/>
    <property type="match status" value="1"/>
</dbReference>
<proteinExistence type="predicted"/>
<evidence type="ECO:0000313" key="3">
    <source>
        <dbReference type="EMBL" id="CAD9713755.1"/>
    </source>
</evidence>
<feature type="compositionally biased region" description="Basic and acidic residues" evidence="1">
    <location>
        <begin position="1"/>
        <end position="11"/>
    </location>
</feature>
<dbReference type="Gene3D" id="3.40.525.10">
    <property type="entry name" value="CRAL-TRIO lipid binding domain"/>
    <property type="match status" value="1"/>
</dbReference>
<dbReference type="Pfam" id="PF00650">
    <property type="entry name" value="CRAL_TRIO"/>
    <property type="match status" value="1"/>
</dbReference>
<dbReference type="SUPFAM" id="SSF52087">
    <property type="entry name" value="CRAL/TRIO domain"/>
    <property type="match status" value="1"/>
</dbReference>
<sequence>MMAAAARRDDDGSSSSKSTTTRSSWLPSSKASASRGSSLGTSVDILRQATLKQVKGSVKRLSVILGNTFVALRDSVRSFALKHPEADHFFKTLDFRRMVYDDVSVLDAVDHAAMLKGRTMGKATLSRATIAKFLIARKYDLGKAHEMLAGYLEWRLTHSCVEDEQVAKSLEQDKVFVLRNTDKGGHVCVVIAVRKHLMHDVTLEETTRFIVYVIDKVAQTFLRKKKSMDKLTCIIDLQDIGYKNLDGDALKTILQLLQNFYPETLALMVLWKPPTIFWIVYKMIVPFVDPKTKGKILMAYNTKDLSKHFHAKRVPASLGGTGPEDLLVSIKGLQREDVRY</sequence>
<organism evidence="4">
    <name type="scientific">Chloropicon primus</name>
    <dbReference type="NCBI Taxonomy" id="1764295"/>
    <lineage>
        <taxon>Eukaryota</taxon>
        <taxon>Viridiplantae</taxon>
        <taxon>Chlorophyta</taxon>
        <taxon>Chloropicophyceae</taxon>
        <taxon>Chloropicales</taxon>
        <taxon>Chloropicaceae</taxon>
        <taxon>Chloropicon</taxon>
    </lineage>
</organism>
<gene>
    <name evidence="3" type="ORF">CPRI1469_LOCUS2607</name>
    <name evidence="4" type="ORF">CPRI1469_LOCUS2617</name>
</gene>
<reference evidence="4" key="1">
    <citation type="submission" date="2021-01" db="EMBL/GenBank/DDBJ databases">
        <authorList>
            <person name="Corre E."/>
            <person name="Pelletier E."/>
            <person name="Niang G."/>
            <person name="Scheremetjew M."/>
            <person name="Finn R."/>
            <person name="Kale V."/>
            <person name="Holt S."/>
            <person name="Cochrane G."/>
            <person name="Meng A."/>
            <person name="Brown T."/>
            <person name="Cohen L."/>
        </authorList>
    </citation>
    <scope>NUCLEOTIDE SEQUENCE</scope>
    <source>
        <strain evidence="4">CCMP1205</strain>
    </source>
</reference>
<dbReference type="InterPro" id="IPR001251">
    <property type="entry name" value="CRAL-TRIO_dom"/>
</dbReference>
<dbReference type="InterPro" id="IPR036865">
    <property type="entry name" value="CRAL-TRIO_dom_sf"/>
</dbReference>
<evidence type="ECO:0000259" key="2">
    <source>
        <dbReference type="PROSITE" id="PS50191"/>
    </source>
</evidence>
<dbReference type="CDD" id="cd00170">
    <property type="entry name" value="SEC14"/>
    <property type="match status" value="1"/>
</dbReference>
<dbReference type="PANTHER" id="PTHR46277">
    <property type="entry name" value="OS03G0850700 PROTEIN"/>
    <property type="match status" value="1"/>
</dbReference>
<evidence type="ECO:0000256" key="1">
    <source>
        <dbReference type="SAM" id="MobiDB-lite"/>
    </source>
</evidence>
<dbReference type="EMBL" id="HBHL01004126">
    <property type="protein sequence ID" value="CAD9713765.1"/>
    <property type="molecule type" value="Transcribed_RNA"/>
</dbReference>
<dbReference type="InterPro" id="IPR036273">
    <property type="entry name" value="CRAL/TRIO_N_dom_sf"/>
</dbReference>
<protein>
    <recommendedName>
        <fullName evidence="2">CRAL-TRIO domain-containing protein</fullName>
    </recommendedName>
</protein>
<feature type="domain" description="CRAL-TRIO" evidence="2">
    <location>
        <begin position="163"/>
        <end position="326"/>
    </location>
</feature>
<dbReference type="EMBL" id="HBHL01004115">
    <property type="protein sequence ID" value="CAD9713755.1"/>
    <property type="molecule type" value="Transcribed_RNA"/>
</dbReference>
<accession>A0A7S2SZF1</accession>
<feature type="region of interest" description="Disordered" evidence="1">
    <location>
        <begin position="1"/>
        <end position="37"/>
    </location>
</feature>
<dbReference type="PRINTS" id="PR00180">
    <property type="entry name" value="CRETINALDHBP"/>
</dbReference>
<dbReference type="PROSITE" id="PS50191">
    <property type="entry name" value="CRAL_TRIO"/>
    <property type="match status" value="1"/>
</dbReference>